<feature type="domain" description="Activator of Hsp90 ATPase homologue 1/2-like C-terminal" evidence="2">
    <location>
        <begin position="6"/>
        <end position="125"/>
    </location>
</feature>
<dbReference type="InterPro" id="IPR023393">
    <property type="entry name" value="START-like_dom_sf"/>
</dbReference>
<gene>
    <name evidence="3" type="ORF">D8Y23_16615</name>
</gene>
<sequence>MVADIDASVEVVWRFLTAGRGAWWPEMRFEAAVGSPLVETWVEEGRQVSATGSVTRCNEPYVLGFSWTEQGWDHPLDVVIELVTHGQATLVTLTESGFSRARTPHSLPAEHEAGWRYHLARLKRTSEGEAVDVDD</sequence>
<comment type="similarity">
    <text evidence="1">Belongs to the AHA1 family.</text>
</comment>
<evidence type="ECO:0000256" key="1">
    <source>
        <dbReference type="ARBA" id="ARBA00006817"/>
    </source>
</evidence>
<dbReference type="OrthoDB" id="8117292at2"/>
<comment type="caution">
    <text evidence="3">The sequence shown here is derived from an EMBL/GenBank/DDBJ whole genome shotgun (WGS) entry which is preliminary data.</text>
</comment>
<dbReference type="SUPFAM" id="SSF55961">
    <property type="entry name" value="Bet v1-like"/>
    <property type="match status" value="1"/>
</dbReference>
<name>A0A3S3M8Y6_9MICO</name>
<dbReference type="InterPro" id="IPR013538">
    <property type="entry name" value="ASHA1/2-like_C"/>
</dbReference>
<evidence type="ECO:0000313" key="4">
    <source>
        <dbReference type="Proteomes" id="UP000285970"/>
    </source>
</evidence>
<dbReference type="Proteomes" id="UP000285970">
    <property type="component" value="Unassembled WGS sequence"/>
</dbReference>
<dbReference type="Gene3D" id="3.30.530.20">
    <property type="match status" value="1"/>
</dbReference>
<dbReference type="Pfam" id="PF08327">
    <property type="entry name" value="AHSA1"/>
    <property type="match status" value="1"/>
</dbReference>
<evidence type="ECO:0000259" key="2">
    <source>
        <dbReference type="Pfam" id="PF08327"/>
    </source>
</evidence>
<protein>
    <submittedName>
        <fullName evidence="3">Activator of HSP90 ATPase</fullName>
    </submittedName>
</protein>
<proteinExistence type="inferred from homology"/>
<dbReference type="AlphaFoldDB" id="A0A3S3M8Y6"/>
<organism evidence="3 4">
    <name type="scientific">Microbacterium enclense</name>
    <dbReference type="NCBI Taxonomy" id="993073"/>
    <lineage>
        <taxon>Bacteria</taxon>
        <taxon>Bacillati</taxon>
        <taxon>Actinomycetota</taxon>
        <taxon>Actinomycetes</taxon>
        <taxon>Micrococcales</taxon>
        <taxon>Microbacteriaceae</taxon>
        <taxon>Microbacterium</taxon>
    </lineage>
</organism>
<dbReference type="EMBL" id="RBZY01000139">
    <property type="protein sequence ID" value="RWR12557.1"/>
    <property type="molecule type" value="Genomic_DNA"/>
</dbReference>
<accession>A0A3S3M8Y6</accession>
<reference evidence="3 4" key="1">
    <citation type="journal article" date="2018" name="Front. Microbiol.">
        <title>Novel Insights Into Bacterial Dimethylsulfoniopropionate Catabolism in the East China Sea.</title>
        <authorList>
            <person name="Liu J."/>
            <person name="Liu J."/>
            <person name="Zhang S.H."/>
            <person name="Liang J."/>
            <person name="Lin H."/>
            <person name="Song D."/>
            <person name="Yang G.P."/>
            <person name="Todd J.D."/>
            <person name="Zhang X.H."/>
        </authorList>
    </citation>
    <scope>NUCLEOTIDE SEQUENCE [LARGE SCALE GENOMIC DNA]</scope>
    <source>
        <strain evidence="3 4">ZYFD042</strain>
    </source>
</reference>
<evidence type="ECO:0000313" key="3">
    <source>
        <dbReference type="EMBL" id="RWR12557.1"/>
    </source>
</evidence>